<keyword evidence="3" id="KW-0067">ATP-binding</keyword>
<comment type="caution">
    <text evidence="5">The sequence shown here is derived from an EMBL/GenBank/DDBJ whole genome shotgun (WGS) entry which is preliminary data.</text>
</comment>
<dbReference type="Proteomes" id="UP000036756">
    <property type="component" value="Unassembled WGS sequence"/>
</dbReference>
<evidence type="ECO:0000313" key="6">
    <source>
        <dbReference type="Proteomes" id="UP000036756"/>
    </source>
</evidence>
<dbReference type="Pfam" id="PF00005">
    <property type="entry name" value="ABC_tran"/>
    <property type="match status" value="1"/>
</dbReference>
<dbReference type="RefSeq" id="WP_048570452.1">
    <property type="nucleotide sequence ID" value="NZ_LFVU01000026.1"/>
</dbReference>
<dbReference type="InterPro" id="IPR050153">
    <property type="entry name" value="Metal_Ion_Import_ABC"/>
</dbReference>
<dbReference type="GO" id="GO:0005524">
    <property type="term" value="F:ATP binding"/>
    <property type="evidence" value="ECO:0007669"/>
    <property type="project" value="UniProtKB-KW"/>
</dbReference>
<dbReference type="GO" id="GO:0016887">
    <property type="term" value="F:ATP hydrolysis activity"/>
    <property type="evidence" value="ECO:0007669"/>
    <property type="project" value="InterPro"/>
</dbReference>
<feature type="domain" description="ABC transporter" evidence="4">
    <location>
        <begin position="3"/>
        <end position="238"/>
    </location>
</feature>
<dbReference type="STRING" id="1121307.CLCY_3c00610"/>
<organism evidence="5 6">
    <name type="scientific">Clostridium cylindrosporum DSM 605</name>
    <dbReference type="NCBI Taxonomy" id="1121307"/>
    <lineage>
        <taxon>Bacteria</taxon>
        <taxon>Bacillati</taxon>
        <taxon>Bacillota</taxon>
        <taxon>Clostridia</taxon>
        <taxon>Eubacteriales</taxon>
        <taxon>Clostridiaceae</taxon>
        <taxon>Clostridium</taxon>
    </lineage>
</organism>
<dbReference type="EMBL" id="LFVU01000026">
    <property type="protein sequence ID" value="KMT21794.1"/>
    <property type="molecule type" value="Genomic_DNA"/>
</dbReference>
<dbReference type="SMART" id="SM00382">
    <property type="entry name" value="AAA"/>
    <property type="match status" value="1"/>
</dbReference>
<evidence type="ECO:0000256" key="2">
    <source>
        <dbReference type="ARBA" id="ARBA00022741"/>
    </source>
</evidence>
<protein>
    <submittedName>
        <fullName evidence="5">ABC-type cobalamin/Fe3+-siderophores transport system, ATPase component</fullName>
    </submittedName>
</protein>
<dbReference type="CDD" id="cd03214">
    <property type="entry name" value="ABC_Iron-Siderophores_B12_Hemin"/>
    <property type="match status" value="1"/>
</dbReference>
<sequence>MSIEVSGLNFKYKSRIILKDISFKAEKGDLLCVLGPNGVGKSTLFKCILGLLKNYQGEIIIDKKNLRKISRKEMAKQVAYIPQSHYPTFNFTVLNTVLMGMTVHLGGVSSPKLEDEKVAIETLEKLGIDHLANRGYAEISGGERQLALIARAIVQRAKVLIMDEPTANLDYGNQIRVMEQIKSLTNRGYTIILSTHNPEHAFLYGNKVMVMLDGRIISFGSPREELSEDLLNTVYGVKVNLHDIYSNEKSVRVCVPSLNN</sequence>
<dbReference type="Gene3D" id="3.40.50.300">
    <property type="entry name" value="P-loop containing nucleotide triphosphate hydrolases"/>
    <property type="match status" value="1"/>
</dbReference>
<dbReference type="PATRIC" id="fig|1121307.3.peg.1415"/>
<dbReference type="InterPro" id="IPR003593">
    <property type="entry name" value="AAA+_ATPase"/>
</dbReference>
<dbReference type="SUPFAM" id="SSF52540">
    <property type="entry name" value="P-loop containing nucleoside triphosphate hydrolases"/>
    <property type="match status" value="1"/>
</dbReference>
<dbReference type="InterPro" id="IPR027417">
    <property type="entry name" value="P-loop_NTPase"/>
</dbReference>
<keyword evidence="2" id="KW-0547">Nucleotide-binding</keyword>
<dbReference type="PANTHER" id="PTHR42734:SF19">
    <property type="entry name" value="IRON COMPOUNDS ABC TRANSPORTER, ATP-BINDING PROTEIN"/>
    <property type="match status" value="1"/>
</dbReference>
<gene>
    <name evidence="5" type="ORF">CLCY_3c00610</name>
</gene>
<keyword evidence="1" id="KW-0813">Transport</keyword>
<keyword evidence="6" id="KW-1185">Reference proteome</keyword>
<dbReference type="InterPro" id="IPR003439">
    <property type="entry name" value="ABC_transporter-like_ATP-bd"/>
</dbReference>
<evidence type="ECO:0000259" key="4">
    <source>
        <dbReference type="PROSITE" id="PS50893"/>
    </source>
</evidence>
<evidence type="ECO:0000256" key="1">
    <source>
        <dbReference type="ARBA" id="ARBA00022448"/>
    </source>
</evidence>
<dbReference type="PROSITE" id="PS50893">
    <property type="entry name" value="ABC_TRANSPORTER_2"/>
    <property type="match status" value="1"/>
</dbReference>
<dbReference type="AlphaFoldDB" id="A0A0J8DBW1"/>
<evidence type="ECO:0000313" key="5">
    <source>
        <dbReference type="EMBL" id="KMT21794.1"/>
    </source>
</evidence>
<name>A0A0J8DBW1_CLOCY</name>
<dbReference type="FunFam" id="3.40.50.300:FF:000134">
    <property type="entry name" value="Iron-enterobactin ABC transporter ATP-binding protein"/>
    <property type="match status" value="1"/>
</dbReference>
<dbReference type="OrthoDB" id="9799337at2"/>
<proteinExistence type="predicted"/>
<reference evidence="5 6" key="1">
    <citation type="submission" date="2015-06" db="EMBL/GenBank/DDBJ databases">
        <title>Draft genome sequence of the purine-degrading Clostridium cylindrosporum HC-1 (DSM 605).</title>
        <authorList>
            <person name="Poehlein A."/>
            <person name="Schiel-Bengelsdorf B."/>
            <person name="Bengelsdorf F."/>
            <person name="Daniel R."/>
            <person name="Duerre P."/>
        </authorList>
    </citation>
    <scope>NUCLEOTIDE SEQUENCE [LARGE SCALE GENOMIC DNA]</scope>
    <source>
        <strain evidence="5 6">DSM 605</strain>
    </source>
</reference>
<dbReference type="PROSITE" id="PS00211">
    <property type="entry name" value="ABC_TRANSPORTER_1"/>
    <property type="match status" value="1"/>
</dbReference>
<evidence type="ECO:0000256" key="3">
    <source>
        <dbReference type="ARBA" id="ARBA00022840"/>
    </source>
</evidence>
<accession>A0A0J8DBW1</accession>
<dbReference type="PANTHER" id="PTHR42734">
    <property type="entry name" value="METAL TRANSPORT SYSTEM ATP-BINDING PROTEIN TM_0124-RELATED"/>
    <property type="match status" value="1"/>
</dbReference>
<dbReference type="InterPro" id="IPR017871">
    <property type="entry name" value="ABC_transporter-like_CS"/>
</dbReference>